<dbReference type="InterPro" id="IPR055348">
    <property type="entry name" value="DctQ"/>
</dbReference>
<name>A0AAU8CKN3_9HYPH</name>
<feature type="transmembrane region" description="Helical" evidence="9">
    <location>
        <begin position="55"/>
        <end position="77"/>
    </location>
</feature>
<evidence type="ECO:0000256" key="3">
    <source>
        <dbReference type="ARBA" id="ARBA00022475"/>
    </source>
</evidence>
<keyword evidence="3" id="KW-1003">Cell membrane</keyword>
<keyword evidence="7 9" id="KW-0472">Membrane</keyword>
<dbReference type="AlphaFoldDB" id="A0AAU8CKN3"/>
<dbReference type="EMBL" id="CP159253">
    <property type="protein sequence ID" value="XCG47262.1"/>
    <property type="molecule type" value="Genomic_DNA"/>
</dbReference>
<feature type="transmembrane region" description="Helical" evidence="9">
    <location>
        <begin position="139"/>
        <end position="161"/>
    </location>
</feature>
<evidence type="ECO:0000256" key="6">
    <source>
        <dbReference type="ARBA" id="ARBA00022989"/>
    </source>
</evidence>
<proteinExistence type="inferred from homology"/>
<evidence type="ECO:0000259" key="10">
    <source>
        <dbReference type="Pfam" id="PF04290"/>
    </source>
</evidence>
<feature type="domain" description="Tripartite ATP-independent periplasmic transporters DctQ component" evidence="10">
    <location>
        <begin position="68"/>
        <end position="206"/>
    </location>
</feature>
<organism evidence="11">
    <name type="scientific">Mesorhizobium sp. WSM2240</name>
    <dbReference type="NCBI Taxonomy" id="3228851"/>
    <lineage>
        <taxon>Bacteria</taxon>
        <taxon>Pseudomonadati</taxon>
        <taxon>Pseudomonadota</taxon>
        <taxon>Alphaproteobacteria</taxon>
        <taxon>Hyphomicrobiales</taxon>
        <taxon>Phyllobacteriaceae</taxon>
        <taxon>Mesorhizobium</taxon>
    </lineage>
</organism>
<evidence type="ECO:0000256" key="4">
    <source>
        <dbReference type="ARBA" id="ARBA00022519"/>
    </source>
</evidence>
<evidence type="ECO:0000256" key="1">
    <source>
        <dbReference type="ARBA" id="ARBA00004429"/>
    </source>
</evidence>
<evidence type="ECO:0000256" key="7">
    <source>
        <dbReference type="ARBA" id="ARBA00023136"/>
    </source>
</evidence>
<keyword evidence="6 9" id="KW-1133">Transmembrane helix</keyword>
<evidence type="ECO:0000256" key="5">
    <source>
        <dbReference type="ARBA" id="ARBA00022692"/>
    </source>
</evidence>
<evidence type="ECO:0000256" key="8">
    <source>
        <dbReference type="ARBA" id="ARBA00038436"/>
    </source>
</evidence>
<comment type="subunit">
    <text evidence="9">The complex comprises the extracytoplasmic solute receptor protein and the two transmembrane proteins.</text>
</comment>
<evidence type="ECO:0000256" key="2">
    <source>
        <dbReference type="ARBA" id="ARBA00022448"/>
    </source>
</evidence>
<comment type="subcellular location">
    <subcellularLocation>
        <location evidence="1 9">Cell inner membrane</location>
        <topology evidence="1 9">Multi-pass membrane protein</topology>
    </subcellularLocation>
</comment>
<dbReference type="Pfam" id="PF04290">
    <property type="entry name" value="DctQ"/>
    <property type="match status" value="1"/>
</dbReference>
<keyword evidence="4 9" id="KW-0997">Cell inner membrane</keyword>
<keyword evidence="2 9" id="KW-0813">Transport</keyword>
<dbReference type="PANTHER" id="PTHR35011:SF2">
    <property type="entry name" value="2,3-DIKETO-L-GULONATE TRAP TRANSPORTER SMALL PERMEASE PROTEIN YIAM"/>
    <property type="match status" value="1"/>
</dbReference>
<reference evidence="11" key="1">
    <citation type="submission" date="2024-06" db="EMBL/GenBank/DDBJ databases">
        <title>Mesorhizobium karijinii sp. nov., a symbiont of the iconic Swainsona formosa from arid Australia.</title>
        <authorList>
            <person name="Hill Y.J."/>
            <person name="Watkin E.L.J."/>
            <person name="O'Hara G.W."/>
            <person name="Terpolilli J."/>
            <person name="Tye M.L."/>
            <person name="Kohlmeier M.G."/>
        </authorList>
    </citation>
    <scope>NUCLEOTIDE SEQUENCE</scope>
    <source>
        <strain evidence="11">WSM2240</strain>
    </source>
</reference>
<dbReference type="InterPro" id="IPR007387">
    <property type="entry name" value="TRAP_DctQ"/>
</dbReference>
<evidence type="ECO:0000256" key="9">
    <source>
        <dbReference type="RuleBase" id="RU369079"/>
    </source>
</evidence>
<dbReference type="GO" id="GO:0005886">
    <property type="term" value="C:plasma membrane"/>
    <property type="evidence" value="ECO:0007669"/>
    <property type="project" value="UniProtKB-SubCell"/>
</dbReference>
<dbReference type="GO" id="GO:0022857">
    <property type="term" value="F:transmembrane transporter activity"/>
    <property type="evidence" value="ECO:0007669"/>
    <property type="project" value="UniProtKB-UniRule"/>
</dbReference>
<accession>A0AAU8CKN3</accession>
<protein>
    <recommendedName>
        <fullName evidence="9">TRAP transporter small permease protein</fullName>
    </recommendedName>
</protein>
<comment type="function">
    <text evidence="9">Part of the tripartite ATP-independent periplasmic (TRAP) transport system.</text>
</comment>
<gene>
    <name evidence="11" type="ORF">ABVK50_18480</name>
</gene>
<comment type="similarity">
    <text evidence="8 9">Belongs to the TRAP transporter small permease family.</text>
</comment>
<feature type="transmembrane region" description="Helical" evidence="9">
    <location>
        <begin position="97"/>
        <end position="118"/>
    </location>
</feature>
<dbReference type="GO" id="GO:0015740">
    <property type="term" value="P:C4-dicarboxylate transport"/>
    <property type="evidence" value="ECO:0007669"/>
    <property type="project" value="TreeGrafter"/>
</dbReference>
<sequence length="228" mass="25700">MQRIPALNRQIRASNGSRALRRSAREACPEVQSLTWKGPAMKTVISTLRNMAEGVSALMMAAIFCTFILQIAVRYAVGSQWFVLTFGNAIGASYFGWTVELILVLWLWTIFWGNAFVVRDHDHVTFDIIYNVVGRNTRTALAIIGALIIAAALWSSIGPTYDRMKLLRLKSSATLPVKMLPIYSIYFVFLAAVGLRYLLRAWDCVRHGADRELHVLPYEEPIHAEIVK</sequence>
<evidence type="ECO:0000313" key="11">
    <source>
        <dbReference type="EMBL" id="XCG47262.1"/>
    </source>
</evidence>
<dbReference type="PANTHER" id="PTHR35011">
    <property type="entry name" value="2,3-DIKETO-L-GULONATE TRAP TRANSPORTER SMALL PERMEASE PROTEIN YIAM"/>
    <property type="match status" value="1"/>
</dbReference>
<keyword evidence="5 9" id="KW-0812">Transmembrane</keyword>
<feature type="transmembrane region" description="Helical" evidence="9">
    <location>
        <begin position="181"/>
        <end position="199"/>
    </location>
</feature>